<protein>
    <submittedName>
        <fullName evidence="3">FecR domain-containing protein</fullName>
    </submittedName>
</protein>
<dbReference type="InterPro" id="IPR006860">
    <property type="entry name" value="FecR"/>
</dbReference>
<dbReference type="EMBL" id="CP061839">
    <property type="protein sequence ID" value="QOW60332.1"/>
    <property type="molecule type" value="Genomic_DNA"/>
</dbReference>
<dbReference type="RefSeq" id="WP_194075885.1">
    <property type="nucleotide sequence ID" value="NZ_CP061839.1"/>
</dbReference>
<dbReference type="Gene3D" id="2.60.40.10">
    <property type="entry name" value="Immunoglobulins"/>
    <property type="match status" value="3"/>
</dbReference>
<keyword evidence="1" id="KW-0812">Transmembrane</keyword>
<keyword evidence="1" id="KW-1133">Transmembrane helix</keyword>
<feature type="transmembrane region" description="Helical" evidence="1">
    <location>
        <begin position="16"/>
        <end position="38"/>
    </location>
</feature>
<proteinExistence type="predicted"/>
<organism evidence="3 4">
    <name type="scientific">Treponema pedis</name>
    <dbReference type="NCBI Taxonomy" id="409322"/>
    <lineage>
        <taxon>Bacteria</taxon>
        <taxon>Pseudomonadati</taxon>
        <taxon>Spirochaetota</taxon>
        <taxon>Spirochaetia</taxon>
        <taxon>Spirochaetales</taxon>
        <taxon>Treponemataceae</taxon>
        <taxon>Treponema</taxon>
    </lineage>
</organism>
<name>A0A7S6WPD8_9SPIR</name>
<evidence type="ECO:0000313" key="4">
    <source>
        <dbReference type="Proteomes" id="UP000593915"/>
    </source>
</evidence>
<dbReference type="Proteomes" id="UP000593915">
    <property type="component" value="Chromosome"/>
</dbReference>
<gene>
    <name evidence="3" type="ORF">IFE08_10980</name>
</gene>
<evidence type="ECO:0000259" key="2">
    <source>
        <dbReference type="Pfam" id="PF04773"/>
    </source>
</evidence>
<accession>A0A7S6WPD8</accession>
<sequence>MKTKRNIKSKPDTSPILLDFAVVLLSLATAFAALFLFIKNLTVTLERNEKSIGTVTFKKKTVQRKFLDRAVWDRPVQHSPVYNGDTIRTAGAAEAKVFLSDNNVIDIGSDTMIQIFVKDNEEAEIGLKEGAVSVQTSNTKIKINSNNASVVVKENSLLHADKADTENLRLVVETGEAAVSEQTADENIAAGQNTKNLQKDSVFQSGTEAAITMISPSQNVKILNQNTEKSSVNVLFKWQTSLPENEELILETASVSDFSQNNRKFSVTGLNEISIEQPDGNVYWKLYPKKQSGRQALSAQGKFTVLPAPVPLLLIPAKESKYFYKNTPPSVRFLWKGNESAASYLLEIADNPDMVNPKFTKSVNMESLAVSALNDGIWYWRVTPYYLTAKETDVLSSEVFSFKIEKRSTLPEPEALFPKTVADTASSKSLTFSWKTVEEAKKYRMIISDNENMSNPIIDTVTADNYLELKEAAKLLPNGTYYWTVFGTDEKGAVLTESKPRSFKTLDTEVTLRSVFPPDGYIIADTLCRDTRFTWKTNLTSEQHFQVSDSEDFSNIVKDIKTFNTGVDGIELKTGTWYWRVISSAENSPIKTETKKVIIAPPFEKPQLVNIGADKRIIILQNRLNKFKWTEVKGADYYQIKIKKPGLEKDVLYENLFITETEIELDFKDIADGPYIVSIQGFASATLSSSRRYGLAEDSEIFLRHLKPVELLSPVDNARINGVEAMLNPGKLIWASSEKPENANLLVTKTGSKEPVLSLNNPGFTVKLPPLEAGKYTWRVTASTIEGLDISSEKNFEFTVLPIPPLQAVKFISPKENAVLNAVFFKENRTIDFSWNAIEEATVYLVEIYTSNKKSKPVYSSKIGADGKKEILLKFRELALLSRGSFYIEVRAQRHLKDGKLFQDGIVSRLKFEINLPKKNNVETNETGVLYGK</sequence>
<dbReference type="Pfam" id="PF04773">
    <property type="entry name" value="FecR"/>
    <property type="match status" value="1"/>
</dbReference>
<reference evidence="3 4" key="1">
    <citation type="submission" date="2020-09" db="EMBL/GenBank/DDBJ databases">
        <title>Characterization of Treponema spp. from bovine digital dermatitis in Korea.</title>
        <authorList>
            <person name="Espiritu H.M."/>
            <person name="Cho Y.I."/>
            <person name="Mamuad L."/>
        </authorList>
    </citation>
    <scope>NUCLEOTIDE SEQUENCE [LARGE SCALE GENOMIC DNA]</scope>
    <source>
        <strain evidence="3 4">KS1</strain>
    </source>
</reference>
<dbReference type="InterPro" id="IPR013783">
    <property type="entry name" value="Ig-like_fold"/>
</dbReference>
<feature type="domain" description="FecR protein" evidence="2">
    <location>
        <begin position="85"/>
        <end position="176"/>
    </location>
</feature>
<evidence type="ECO:0000256" key="1">
    <source>
        <dbReference type="SAM" id="Phobius"/>
    </source>
</evidence>
<dbReference type="AlphaFoldDB" id="A0A7S6WPD8"/>
<evidence type="ECO:0000313" key="3">
    <source>
        <dbReference type="EMBL" id="QOW60332.1"/>
    </source>
</evidence>
<keyword evidence="1" id="KW-0472">Membrane</keyword>